<reference evidence="2" key="1">
    <citation type="submission" date="2021-03" db="EMBL/GenBank/DDBJ databases">
        <authorList>
            <person name="Jaffe A."/>
        </authorList>
    </citation>
    <scope>NUCLEOTIDE SEQUENCE</scope>
    <source>
        <strain evidence="2">RIFCSPHIGHO2_01_FULL_AR10_44_11</strain>
    </source>
</reference>
<reference evidence="2" key="2">
    <citation type="submission" date="2021-05" db="EMBL/GenBank/DDBJ databases">
        <title>Protein family content uncovers lineage relationships and bacterial pathway maintenance mechanisms in DPANN archaea.</title>
        <authorList>
            <person name="Castelle C.J."/>
            <person name="Meheust R."/>
            <person name="Jaffe A.L."/>
            <person name="Seitz K."/>
            <person name="Gong X."/>
            <person name="Baker B.J."/>
            <person name="Banfield J.F."/>
        </authorList>
    </citation>
    <scope>NUCLEOTIDE SEQUENCE</scope>
    <source>
        <strain evidence="2">RIFCSPHIGHO2_01_FULL_AR10_44_11</strain>
    </source>
</reference>
<keyword evidence="1" id="KW-1133">Transmembrane helix</keyword>
<organism evidence="2 3">
    <name type="scientific">Candidatus Iainarchaeum sp</name>
    <dbReference type="NCBI Taxonomy" id="3101447"/>
    <lineage>
        <taxon>Archaea</taxon>
        <taxon>Candidatus Iainarchaeota</taxon>
        <taxon>Candidatus Iainarchaeia</taxon>
        <taxon>Candidatus Iainarchaeales</taxon>
        <taxon>Candidatus Iainarchaeaceae</taxon>
        <taxon>Candidatus Iainarchaeum</taxon>
    </lineage>
</organism>
<evidence type="ECO:0000313" key="3">
    <source>
        <dbReference type="Proteomes" id="UP000677687"/>
    </source>
</evidence>
<dbReference type="EMBL" id="JAGVWD010000008">
    <property type="protein sequence ID" value="MBS3057120.1"/>
    <property type="molecule type" value="Genomic_DNA"/>
</dbReference>
<comment type="caution">
    <text evidence="2">The sequence shown here is derived from an EMBL/GenBank/DDBJ whole genome shotgun (WGS) entry which is preliminary data.</text>
</comment>
<sequence length="137" mass="15702">MNSLNHLVVTALAYMVFASFIPMPKLVLVAALFLTILIDVLDHVPCILFQKTSMHAHTRKLIKQGKIIEAYKYYYDNRNTTNKSYFHNIYFVALITALGIYLWNSAFALGILLHFYADIAECFIKGRPGLWIPGMKK</sequence>
<accession>A0A8T4KW50</accession>
<feature type="transmembrane region" description="Helical" evidence="1">
    <location>
        <begin position="89"/>
        <end position="117"/>
    </location>
</feature>
<dbReference type="AlphaFoldDB" id="A0A8T4KW50"/>
<keyword evidence="1" id="KW-0812">Transmembrane</keyword>
<keyword evidence="1" id="KW-0472">Membrane</keyword>
<name>A0A8T4KW50_9ARCH</name>
<protein>
    <submittedName>
        <fullName evidence="2">Uncharacterized protein</fullName>
    </submittedName>
</protein>
<feature type="transmembrane region" description="Helical" evidence="1">
    <location>
        <begin position="12"/>
        <end position="38"/>
    </location>
</feature>
<dbReference type="Proteomes" id="UP000677687">
    <property type="component" value="Unassembled WGS sequence"/>
</dbReference>
<evidence type="ECO:0000256" key="1">
    <source>
        <dbReference type="SAM" id="Phobius"/>
    </source>
</evidence>
<proteinExistence type="predicted"/>
<evidence type="ECO:0000313" key="2">
    <source>
        <dbReference type="EMBL" id="MBS3057120.1"/>
    </source>
</evidence>
<gene>
    <name evidence="2" type="ORF">J4415_00660</name>
</gene>